<gene>
    <name evidence="1" type="ORF">FCM35_KLT09879</name>
</gene>
<keyword evidence="2" id="KW-1185">Reference proteome</keyword>
<evidence type="ECO:0000313" key="1">
    <source>
        <dbReference type="EMBL" id="KAF3341035.1"/>
    </source>
</evidence>
<dbReference type="Gene3D" id="3.80.10.10">
    <property type="entry name" value="Ribonuclease Inhibitor"/>
    <property type="match status" value="1"/>
</dbReference>
<comment type="caution">
    <text evidence="1">The sequence shown here is derived from an EMBL/GenBank/DDBJ whole genome shotgun (WGS) entry which is preliminary data.</text>
</comment>
<dbReference type="AlphaFoldDB" id="A0A833R9F6"/>
<dbReference type="InterPro" id="IPR032675">
    <property type="entry name" value="LRR_dom_sf"/>
</dbReference>
<dbReference type="SUPFAM" id="SSF52047">
    <property type="entry name" value="RNI-like"/>
    <property type="match status" value="1"/>
</dbReference>
<accession>A0A833R9F6</accession>
<reference evidence="1" key="1">
    <citation type="submission" date="2020-01" db="EMBL/GenBank/DDBJ databases">
        <title>Genome sequence of Kobresia littledalei, the first chromosome-level genome in the family Cyperaceae.</title>
        <authorList>
            <person name="Qu G."/>
        </authorList>
    </citation>
    <scope>NUCLEOTIDE SEQUENCE</scope>
    <source>
        <strain evidence="1">C.B.Clarke</strain>
        <tissue evidence="1">Leaf</tissue>
    </source>
</reference>
<dbReference type="EMBL" id="SWLB01000002">
    <property type="protein sequence ID" value="KAF3341035.1"/>
    <property type="molecule type" value="Genomic_DNA"/>
</dbReference>
<evidence type="ECO:0000313" key="2">
    <source>
        <dbReference type="Proteomes" id="UP000623129"/>
    </source>
</evidence>
<name>A0A833R9F6_9POAL</name>
<dbReference type="OrthoDB" id="1917524at2759"/>
<proteinExistence type="predicted"/>
<organism evidence="1 2">
    <name type="scientific">Carex littledalei</name>
    <dbReference type="NCBI Taxonomy" id="544730"/>
    <lineage>
        <taxon>Eukaryota</taxon>
        <taxon>Viridiplantae</taxon>
        <taxon>Streptophyta</taxon>
        <taxon>Embryophyta</taxon>
        <taxon>Tracheophyta</taxon>
        <taxon>Spermatophyta</taxon>
        <taxon>Magnoliopsida</taxon>
        <taxon>Liliopsida</taxon>
        <taxon>Poales</taxon>
        <taxon>Cyperaceae</taxon>
        <taxon>Cyperoideae</taxon>
        <taxon>Cariceae</taxon>
        <taxon>Carex</taxon>
        <taxon>Carex subgen. Euthyceras</taxon>
    </lineage>
</organism>
<dbReference type="Proteomes" id="UP000623129">
    <property type="component" value="Unassembled WGS sequence"/>
</dbReference>
<sequence length="159" mass="17978">MGYSDQSTSNAPFSSLLKDQRKESPNAGANYQNLQSLYLEGTWSLKKNVTSLFPPYLVKLTLIRSRLQQNPMPELGKLKSLKKLCLREHALNYSGPTICPEGFPVLQYLEVDDRGIKDLTVAQGVMPKLTYLQVHGNIQLHLPPELQHVTLKKNFSRDP</sequence>
<protein>
    <submittedName>
        <fullName evidence="1">Disease resistance RPP13-like protein 3</fullName>
    </submittedName>
</protein>